<reference evidence="2 3" key="1">
    <citation type="submission" date="2018-06" db="EMBL/GenBank/DDBJ databases">
        <authorList>
            <consortium name="Pathogen Informatics"/>
            <person name="Doyle S."/>
        </authorList>
    </citation>
    <scope>NUCLEOTIDE SEQUENCE [LARGE SCALE GENOMIC DNA]</scope>
    <source>
        <strain evidence="2 3">NCTC13443</strain>
    </source>
</reference>
<dbReference type="Pfam" id="PF01276">
    <property type="entry name" value="OKR_DC_1"/>
    <property type="match status" value="1"/>
</dbReference>
<dbReference type="InterPro" id="IPR000310">
    <property type="entry name" value="Orn/Lys/Arg_deCO2ase_major_dom"/>
</dbReference>
<dbReference type="InterPro" id="IPR015422">
    <property type="entry name" value="PyrdxlP-dep_Trfase_small"/>
</dbReference>
<accession>A0A377UU36</accession>
<evidence type="ECO:0000313" key="2">
    <source>
        <dbReference type="EMBL" id="STT01515.1"/>
    </source>
</evidence>
<evidence type="ECO:0000313" key="3">
    <source>
        <dbReference type="Proteomes" id="UP000255518"/>
    </source>
</evidence>
<dbReference type="Gene3D" id="3.90.1150.10">
    <property type="entry name" value="Aspartate Aminotransferase, domain 1"/>
    <property type="match status" value="1"/>
</dbReference>
<evidence type="ECO:0000259" key="1">
    <source>
        <dbReference type="Pfam" id="PF01276"/>
    </source>
</evidence>
<organism evidence="2 3">
    <name type="scientific">Klebsiella pneumoniae</name>
    <dbReference type="NCBI Taxonomy" id="573"/>
    <lineage>
        <taxon>Bacteria</taxon>
        <taxon>Pseudomonadati</taxon>
        <taxon>Pseudomonadota</taxon>
        <taxon>Gammaproteobacteria</taxon>
        <taxon>Enterobacterales</taxon>
        <taxon>Enterobacteriaceae</taxon>
        <taxon>Klebsiella/Raoultella group</taxon>
        <taxon>Klebsiella</taxon>
        <taxon>Klebsiella pneumoniae complex</taxon>
    </lineage>
</organism>
<keyword evidence="2" id="KW-0456">Lyase</keyword>
<feature type="domain" description="Orn/Lys/Arg decarboxylases family 1 pyridoxal-P attachment site" evidence="1">
    <location>
        <begin position="2"/>
        <end position="31"/>
    </location>
</feature>
<name>A0A377UU36_KLEPN</name>
<proteinExistence type="predicted"/>
<dbReference type="EMBL" id="UGKT01000001">
    <property type="protein sequence ID" value="STT01515.1"/>
    <property type="molecule type" value="Genomic_DNA"/>
</dbReference>
<dbReference type="AlphaFoldDB" id="A0A377UU36"/>
<dbReference type="GO" id="GO:0008923">
    <property type="term" value="F:lysine decarboxylase activity"/>
    <property type="evidence" value="ECO:0007669"/>
    <property type="project" value="UniProtKB-EC"/>
</dbReference>
<dbReference type="Proteomes" id="UP000255518">
    <property type="component" value="Unassembled WGS sequence"/>
</dbReference>
<protein>
    <submittedName>
        <fullName evidence="2">Lysine decarboxylase 2, constitutive</fullName>
        <ecNumber evidence="2">4.1.1.18</ecNumber>
    </submittedName>
</protein>
<gene>
    <name evidence="2" type="primary">ldcC_2</name>
    <name evidence="2" type="ORF">NCTC13443_01833</name>
</gene>
<sequence>MAKFLDERGVVVEKTGPYNLLFLFSIGIDKTRAMGLLARPDRV</sequence>
<dbReference type="EC" id="4.1.1.18" evidence="2"/>